<organism evidence="3 4">
    <name type="scientific">Streptomyces varsoviensis</name>
    <dbReference type="NCBI Taxonomy" id="67373"/>
    <lineage>
        <taxon>Bacteria</taxon>
        <taxon>Bacillati</taxon>
        <taxon>Actinomycetota</taxon>
        <taxon>Actinomycetes</taxon>
        <taxon>Kitasatosporales</taxon>
        <taxon>Streptomycetaceae</taxon>
        <taxon>Streptomyces</taxon>
    </lineage>
</organism>
<feature type="region of interest" description="Disordered" evidence="1">
    <location>
        <begin position="183"/>
        <end position="221"/>
    </location>
</feature>
<comment type="caution">
    <text evidence="3">The sequence shown here is derived from an EMBL/GenBank/DDBJ whole genome shotgun (WGS) entry which is preliminary data.</text>
</comment>
<evidence type="ECO:0000313" key="3">
    <source>
        <dbReference type="EMBL" id="KOG86290.1"/>
    </source>
</evidence>
<gene>
    <name evidence="3" type="ORF">ADK38_31870</name>
</gene>
<dbReference type="EMBL" id="LGUT01002925">
    <property type="protein sequence ID" value="KOG86290.1"/>
    <property type="molecule type" value="Genomic_DNA"/>
</dbReference>
<reference evidence="3 4" key="1">
    <citation type="submission" date="2015-07" db="EMBL/GenBank/DDBJ databases">
        <authorList>
            <person name="Ju K.-S."/>
            <person name="Doroghazi J.R."/>
            <person name="Metcalf W.W."/>
        </authorList>
    </citation>
    <scope>NUCLEOTIDE SEQUENCE [LARGE SCALE GENOMIC DNA]</scope>
    <source>
        <strain evidence="3 4">NRRL B-3589</strain>
    </source>
</reference>
<proteinExistence type="predicted"/>
<evidence type="ECO:0000313" key="4">
    <source>
        <dbReference type="Proteomes" id="UP000037020"/>
    </source>
</evidence>
<dbReference type="Pfam" id="PF21725">
    <property type="entry name" value="T7SS_signal"/>
    <property type="match status" value="1"/>
</dbReference>
<feature type="domain" description="Putative T7SS secretion signal" evidence="2">
    <location>
        <begin position="14"/>
        <end position="234"/>
    </location>
</feature>
<evidence type="ECO:0000256" key="1">
    <source>
        <dbReference type="SAM" id="MobiDB-lite"/>
    </source>
</evidence>
<feature type="non-terminal residue" evidence="3">
    <location>
        <position position="234"/>
    </location>
</feature>
<dbReference type="SUPFAM" id="SSF140453">
    <property type="entry name" value="EsxAB dimer-like"/>
    <property type="match status" value="1"/>
</dbReference>
<dbReference type="Gene3D" id="1.10.287.1060">
    <property type="entry name" value="ESAT-6-like"/>
    <property type="match status" value="1"/>
</dbReference>
<evidence type="ECO:0000259" key="2">
    <source>
        <dbReference type="Pfam" id="PF21725"/>
    </source>
</evidence>
<accession>A0ABR5IYQ7</accession>
<dbReference type="InterPro" id="IPR036689">
    <property type="entry name" value="ESAT-6-like_sf"/>
</dbReference>
<dbReference type="Proteomes" id="UP000037020">
    <property type="component" value="Unassembled WGS sequence"/>
</dbReference>
<protein>
    <recommendedName>
        <fullName evidence="2">Putative T7SS secretion signal domain-containing protein</fullName>
    </recommendedName>
</protein>
<keyword evidence="4" id="KW-1185">Reference proteome</keyword>
<dbReference type="InterPro" id="IPR049082">
    <property type="entry name" value="T7SS_signal"/>
</dbReference>
<sequence length="234" mass="25588">MGVMDWIDKGGDWVEKKVEQGKKLVGEGVEYATHKVSDGLDYVGLHDWADSVEDWGDETASDLGAEVDEKQLGQTEEADELIHGDVKRIEAAAEHLKKFHAAFDSVHAELLKVGSAEWEGEGKEAFAKKFAEHPKKWARAADACEEAAGALTAYGHTVTWAQKQAKEAVRLYKKGKAASKEAVDAHNKKVDAYNAKVDKGEDPGPKPGEFHDPGVADGKEAQRILAEARKQRNT</sequence>
<name>A0ABR5IYQ7_9ACTN</name>